<dbReference type="SUPFAM" id="SSF53448">
    <property type="entry name" value="Nucleotide-diphospho-sugar transferases"/>
    <property type="match status" value="1"/>
</dbReference>
<evidence type="ECO:0008006" key="3">
    <source>
        <dbReference type="Google" id="ProtNLM"/>
    </source>
</evidence>
<proteinExistence type="predicted"/>
<accession>A0ABU9IJL5</accession>
<sequence>MKLAAIVIVYYPNIEDLKINIFSFIEDIDKLIIWDNTPAKDQSHFNLDFPEIRNKTLVFTTGKNEFIAYPLNEAINWCLENGYNYLLSMDQDSLFENGSFRRYVNKIKLNQDFKIAIFGVNPNGQFLTRESFLETNWFITSGSIYDVSIIKKIGGFREDYQIDCVDNEICYKVITNGYKVVVDTHCKMNQIYGSPLKSKYGFTTSGYSPFRTYSILCNHILLWREYPNMLDRNLKRTILKDYLIYRFVKIILAEDKKKKKLLALFNGLIDGLKGKRQQKFVG</sequence>
<dbReference type="Gene3D" id="3.90.550.10">
    <property type="entry name" value="Spore Coat Polysaccharide Biosynthesis Protein SpsA, Chain A"/>
    <property type="match status" value="1"/>
</dbReference>
<evidence type="ECO:0000313" key="2">
    <source>
        <dbReference type="Proteomes" id="UP001485226"/>
    </source>
</evidence>
<dbReference type="InterPro" id="IPR029044">
    <property type="entry name" value="Nucleotide-diphossugar_trans"/>
</dbReference>
<protein>
    <recommendedName>
        <fullName evidence="3">Rhamnosyltransferase</fullName>
    </recommendedName>
</protein>
<dbReference type="EMBL" id="JBBYHS010000002">
    <property type="protein sequence ID" value="MEL1252631.1"/>
    <property type="molecule type" value="Genomic_DNA"/>
</dbReference>
<gene>
    <name evidence="1" type="ORF">AAEO57_02485</name>
</gene>
<comment type="caution">
    <text evidence="1">The sequence shown here is derived from an EMBL/GenBank/DDBJ whole genome shotgun (WGS) entry which is preliminary data.</text>
</comment>
<dbReference type="RefSeq" id="WP_341689195.1">
    <property type="nucleotide sequence ID" value="NZ_JBBYHS010000002.1"/>
</dbReference>
<evidence type="ECO:0000313" key="1">
    <source>
        <dbReference type="EMBL" id="MEL1252631.1"/>
    </source>
</evidence>
<organism evidence="1 2">
    <name type="scientific">Flavobacterium calami</name>
    <dbReference type="NCBI Taxonomy" id="3139144"/>
    <lineage>
        <taxon>Bacteria</taxon>
        <taxon>Pseudomonadati</taxon>
        <taxon>Bacteroidota</taxon>
        <taxon>Flavobacteriia</taxon>
        <taxon>Flavobacteriales</taxon>
        <taxon>Flavobacteriaceae</taxon>
        <taxon>Flavobacterium</taxon>
    </lineage>
</organism>
<reference evidence="1 2" key="1">
    <citation type="submission" date="2024-04" db="EMBL/GenBank/DDBJ databases">
        <title>Flavobacterium sp. DGU38 16S ribosomal RNA gene Genome sequencing and assembly.</title>
        <authorList>
            <person name="Park S."/>
        </authorList>
    </citation>
    <scope>NUCLEOTIDE SEQUENCE [LARGE SCALE GENOMIC DNA]</scope>
    <source>
        <strain evidence="1 2">DGU38</strain>
    </source>
</reference>
<keyword evidence="2" id="KW-1185">Reference proteome</keyword>
<name>A0ABU9IJL5_9FLAO</name>
<dbReference type="Proteomes" id="UP001485226">
    <property type="component" value="Unassembled WGS sequence"/>
</dbReference>